<evidence type="ECO:0000313" key="2">
    <source>
        <dbReference type="EMBL" id="KAG1790164.1"/>
    </source>
</evidence>
<protein>
    <submittedName>
        <fullName evidence="2">Uncharacterized protein</fullName>
    </submittedName>
</protein>
<dbReference type="EMBL" id="JABBWE010000052">
    <property type="protein sequence ID" value="KAG1790164.1"/>
    <property type="molecule type" value="Genomic_DNA"/>
</dbReference>
<dbReference type="Proteomes" id="UP000719766">
    <property type="component" value="Unassembled WGS sequence"/>
</dbReference>
<gene>
    <name evidence="2" type="ORF">HD556DRAFT_738135</name>
</gene>
<proteinExistence type="predicted"/>
<keyword evidence="3" id="KW-1185">Reference proteome</keyword>
<name>A0A9P7AKD5_9AGAM</name>
<sequence length="228" mass="25362">MEGSLALIFVLAPFVWFPSIRCDLKHDHSPCSFSGKNVSGSGNVEAADDLCLYSRLIAFARPTCASNHLLRWLFKKLLKHTSSHCSRTPTWLLFTQSVLPCNLAELYSIVLISIFHTTDWTILANDELIPLTLRLTTYVVGIEHQCLYSEYNLLDARVYHDTSYSLIMPSSSMANENFAPLDFLSVPSPTSYSSGSVPETVHERASTLITGRWESASCESVLTSDEGC</sequence>
<feature type="chain" id="PRO_5040350941" evidence="1">
    <location>
        <begin position="23"/>
        <end position="228"/>
    </location>
</feature>
<accession>A0A9P7AKD5</accession>
<dbReference type="GeneID" id="64605234"/>
<dbReference type="RefSeq" id="XP_041157139.1">
    <property type="nucleotide sequence ID" value="XM_041311470.1"/>
</dbReference>
<evidence type="ECO:0000256" key="1">
    <source>
        <dbReference type="SAM" id="SignalP"/>
    </source>
</evidence>
<keyword evidence="1" id="KW-0732">Signal</keyword>
<evidence type="ECO:0000313" key="3">
    <source>
        <dbReference type="Proteomes" id="UP000719766"/>
    </source>
</evidence>
<reference evidence="2" key="1">
    <citation type="journal article" date="2020" name="New Phytol.">
        <title>Comparative genomics reveals dynamic genome evolution in host specialist ectomycorrhizal fungi.</title>
        <authorList>
            <person name="Lofgren L.A."/>
            <person name="Nguyen N.H."/>
            <person name="Vilgalys R."/>
            <person name="Ruytinx J."/>
            <person name="Liao H.L."/>
            <person name="Branco S."/>
            <person name="Kuo A."/>
            <person name="LaButti K."/>
            <person name="Lipzen A."/>
            <person name="Andreopoulos W."/>
            <person name="Pangilinan J."/>
            <person name="Riley R."/>
            <person name="Hundley H."/>
            <person name="Na H."/>
            <person name="Barry K."/>
            <person name="Grigoriev I.V."/>
            <person name="Stajich J.E."/>
            <person name="Kennedy P.G."/>
        </authorList>
    </citation>
    <scope>NUCLEOTIDE SEQUENCE</scope>
    <source>
        <strain evidence="2">S12</strain>
    </source>
</reference>
<dbReference type="AlphaFoldDB" id="A0A9P7AKD5"/>
<organism evidence="2 3">
    <name type="scientific">Suillus plorans</name>
    <dbReference type="NCBI Taxonomy" id="116603"/>
    <lineage>
        <taxon>Eukaryota</taxon>
        <taxon>Fungi</taxon>
        <taxon>Dikarya</taxon>
        <taxon>Basidiomycota</taxon>
        <taxon>Agaricomycotina</taxon>
        <taxon>Agaricomycetes</taxon>
        <taxon>Agaricomycetidae</taxon>
        <taxon>Boletales</taxon>
        <taxon>Suillineae</taxon>
        <taxon>Suillaceae</taxon>
        <taxon>Suillus</taxon>
    </lineage>
</organism>
<feature type="signal peptide" evidence="1">
    <location>
        <begin position="1"/>
        <end position="22"/>
    </location>
</feature>
<comment type="caution">
    <text evidence="2">The sequence shown here is derived from an EMBL/GenBank/DDBJ whole genome shotgun (WGS) entry which is preliminary data.</text>
</comment>